<dbReference type="InterPro" id="IPR036291">
    <property type="entry name" value="NAD(P)-bd_dom_sf"/>
</dbReference>
<dbReference type="PANTHER" id="PTHR43333">
    <property type="entry name" value="2-HACID_DH_C DOMAIN-CONTAINING PROTEIN"/>
    <property type="match status" value="1"/>
</dbReference>
<comment type="caution">
    <text evidence="4">The sequence shown here is derived from an EMBL/GenBank/DDBJ whole genome shotgun (WGS) entry which is preliminary data.</text>
</comment>
<evidence type="ECO:0000313" key="4">
    <source>
        <dbReference type="EMBL" id="CUA87601.1"/>
    </source>
</evidence>
<dbReference type="Gene3D" id="3.40.50.720">
    <property type="entry name" value="NAD(P)-binding Rossmann-like Domain"/>
    <property type="match status" value="2"/>
</dbReference>
<feature type="domain" description="D-isomer specific 2-hydroxyacid dehydrogenase NAD-binding" evidence="3">
    <location>
        <begin position="102"/>
        <end position="272"/>
    </location>
</feature>
<name>A0ABM9U5K9_9HYPH</name>
<dbReference type="Proteomes" id="UP000182178">
    <property type="component" value="Unassembled WGS sequence"/>
</dbReference>
<evidence type="ECO:0000256" key="2">
    <source>
        <dbReference type="ARBA" id="ARBA00023027"/>
    </source>
</evidence>
<organism evidence="4 5">
    <name type="scientific">Chelatococcus sambhunathii</name>
    <dbReference type="NCBI Taxonomy" id="363953"/>
    <lineage>
        <taxon>Bacteria</taxon>
        <taxon>Pseudomonadati</taxon>
        <taxon>Pseudomonadota</taxon>
        <taxon>Alphaproteobacteria</taxon>
        <taxon>Hyphomicrobiales</taxon>
        <taxon>Chelatococcaceae</taxon>
        <taxon>Chelatococcus</taxon>
    </lineage>
</organism>
<accession>A0ABM9U5K9</accession>
<evidence type="ECO:0000313" key="5">
    <source>
        <dbReference type="Proteomes" id="UP000182178"/>
    </source>
</evidence>
<dbReference type="InterPro" id="IPR006140">
    <property type="entry name" value="D-isomer_DH_NAD-bd"/>
</dbReference>
<proteinExistence type="predicted"/>
<dbReference type="SUPFAM" id="SSF52283">
    <property type="entry name" value="Formate/glycerate dehydrogenase catalytic domain-like"/>
    <property type="match status" value="1"/>
</dbReference>
<keyword evidence="2" id="KW-0520">NAD</keyword>
<gene>
    <name evidence="4" type="ORF">Ga0061061_103410</name>
</gene>
<dbReference type="EMBL" id="CYHC01000003">
    <property type="protein sequence ID" value="CUA87601.1"/>
    <property type="molecule type" value="Genomic_DNA"/>
</dbReference>
<dbReference type="SUPFAM" id="SSF51735">
    <property type="entry name" value="NAD(P)-binding Rossmann-fold domains"/>
    <property type="match status" value="1"/>
</dbReference>
<evidence type="ECO:0000259" key="3">
    <source>
        <dbReference type="Pfam" id="PF02826"/>
    </source>
</evidence>
<dbReference type="PANTHER" id="PTHR43333:SF1">
    <property type="entry name" value="D-ISOMER SPECIFIC 2-HYDROXYACID DEHYDROGENASE NAD-BINDING DOMAIN-CONTAINING PROTEIN"/>
    <property type="match status" value="1"/>
</dbReference>
<keyword evidence="1" id="KW-0560">Oxidoreductase</keyword>
<evidence type="ECO:0000256" key="1">
    <source>
        <dbReference type="ARBA" id="ARBA00023002"/>
    </source>
</evidence>
<protein>
    <submittedName>
        <fullName evidence="4">Phosphoglycerate dehydrogenase or related dehydrogenase</fullName>
    </submittedName>
</protein>
<keyword evidence="5" id="KW-1185">Reference proteome</keyword>
<dbReference type="Pfam" id="PF02826">
    <property type="entry name" value="2-Hacid_dh_C"/>
    <property type="match status" value="1"/>
</dbReference>
<reference evidence="4 5" key="1">
    <citation type="submission" date="2015-08" db="EMBL/GenBank/DDBJ databases">
        <authorList>
            <person name="Varghese N."/>
        </authorList>
    </citation>
    <scope>NUCLEOTIDE SEQUENCE [LARGE SCALE GENOMIC DNA]</scope>
    <source>
        <strain evidence="4 5">DSM 18167</strain>
    </source>
</reference>
<dbReference type="CDD" id="cd12164">
    <property type="entry name" value="GDH_like_2"/>
    <property type="match status" value="1"/>
</dbReference>
<dbReference type="RefSeq" id="WP_055458866.1">
    <property type="nucleotide sequence ID" value="NZ_CYHC01000003.1"/>
</dbReference>
<sequence length="307" mass="33563">MTFLFNSTEERARVFAARFAEELPDIRFVRNGDAFDPADVRYLITWTAPDDLGRFSSLEILFSIGAGIDQLNTDALPPHVLVVRMVEEGITRMMQEYVTLGVLALHRQLPLYITQQKEARWQAHDLLPATQRRVGVLGLGMMGSAVIERLKPFGFPIAGWSRSPRSLDGIRSFHGKEGLAALLAETNILICLLPLTPETVGILDADLFSRLPAGAGLVHVGRGQHLDQAALIEALDSGHLSGAVLDVTDPEPLPADHRLWNHPGVILTPHVASKVEAAPAAKAVIDNIRRHRAGLPLIGLVDRGRGY</sequence>